<protein>
    <recommendedName>
        <fullName evidence="3">alpha-glucosidase</fullName>
        <ecNumber evidence="3">3.2.1.20</ecNumber>
    </recommendedName>
</protein>
<dbReference type="GO" id="GO:0005975">
    <property type="term" value="P:carbohydrate metabolic process"/>
    <property type="evidence" value="ECO:0007669"/>
    <property type="project" value="InterPro"/>
</dbReference>
<reference evidence="7" key="1">
    <citation type="journal article" date="2020" name="Stud. Mycol.">
        <title>101 Dothideomycetes genomes: a test case for predicting lifestyles and emergence of pathogens.</title>
        <authorList>
            <person name="Haridas S."/>
            <person name="Albert R."/>
            <person name="Binder M."/>
            <person name="Bloem J."/>
            <person name="Labutti K."/>
            <person name="Salamov A."/>
            <person name="Andreopoulos B."/>
            <person name="Baker S."/>
            <person name="Barry K."/>
            <person name="Bills G."/>
            <person name="Bluhm B."/>
            <person name="Cannon C."/>
            <person name="Castanera R."/>
            <person name="Culley D."/>
            <person name="Daum C."/>
            <person name="Ezra D."/>
            <person name="Gonzalez J."/>
            <person name="Henrissat B."/>
            <person name="Kuo A."/>
            <person name="Liang C."/>
            <person name="Lipzen A."/>
            <person name="Lutzoni F."/>
            <person name="Magnuson J."/>
            <person name="Mondo S."/>
            <person name="Nolan M."/>
            <person name="Ohm R."/>
            <person name="Pangilinan J."/>
            <person name="Park H.-J."/>
            <person name="Ramirez L."/>
            <person name="Alfaro M."/>
            <person name="Sun H."/>
            <person name="Tritt A."/>
            <person name="Yoshinaga Y."/>
            <person name="Zwiers L.-H."/>
            <person name="Turgeon B."/>
            <person name="Goodwin S."/>
            <person name="Spatafora J."/>
            <person name="Crous P."/>
            <person name="Grigoriev I."/>
        </authorList>
    </citation>
    <scope>NUCLEOTIDE SEQUENCE</scope>
    <source>
        <strain evidence="7">CBS 627.86</strain>
    </source>
</reference>
<keyword evidence="8" id="KW-1185">Reference proteome</keyword>
<evidence type="ECO:0000259" key="6">
    <source>
        <dbReference type="Pfam" id="PF21365"/>
    </source>
</evidence>
<proteinExistence type="inferred from homology"/>
<evidence type="ECO:0000256" key="4">
    <source>
        <dbReference type="RuleBase" id="RU361185"/>
    </source>
</evidence>
<dbReference type="Gene3D" id="2.60.40.1180">
    <property type="entry name" value="Golgi alpha-mannosidase II"/>
    <property type="match status" value="1"/>
</dbReference>
<name>A0A6A5ZDA1_9PLEO</name>
<gene>
    <name evidence="7" type="ORF">BDV96DRAFT_570299</name>
</gene>
<dbReference type="EC" id="3.2.1.20" evidence="3"/>
<dbReference type="InterPro" id="IPR017853">
    <property type="entry name" value="GH"/>
</dbReference>
<dbReference type="InterPro" id="IPR048395">
    <property type="entry name" value="Glyco_hydro_31_C"/>
</dbReference>
<accession>A0A6A5ZDA1</accession>
<dbReference type="EMBL" id="ML977318">
    <property type="protein sequence ID" value="KAF2117490.1"/>
    <property type="molecule type" value="Genomic_DNA"/>
</dbReference>
<dbReference type="SUPFAM" id="SSF51011">
    <property type="entry name" value="Glycosyl hydrolase domain"/>
    <property type="match status" value="1"/>
</dbReference>
<dbReference type="PANTHER" id="PTHR22762:SF133">
    <property type="entry name" value="P-TYPE DOMAIN-CONTAINING PROTEIN"/>
    <property type="match status" value="1"/>
</dbReference>
<evidence type="ECO:0000256" key="1">
    <source>
        <dbReference type="ARBA" id="ARBA00001657"/>
    </source>
</evidence>
<comment type="catalytic activity">
    <reaction evidence="1">
        <text>Hydrolysis of terminal, non-reducing (1-&gt;4)-linked alpha-D-glucose residues with release of alpha-D-glucose.</text>
        <dbReference type="EC" id="3.2.1.20"/>
    </reaction>
</comment>
<dbReference type="SUPFAM" id="SSF51445">
    <property type="entry name" value="(Trans)glycosidases"/>
    <property type="match status" value="1"/>
</dbReference>
<evidence type="ECO:0000256" key="2">
    <source>
        <dbReference type="ARBA" id="ARBA00007806"/>
    </source>
</evidence>
<dbReference type="InterPro" id="IPR013780">
    <property type="entry name" value="Glyco_hydro_b"/>
</dbReference>
<organism evidence="7 8">
    <name type="scientific">Lophiotrema nucula</name>
    <dbReference type="NCBI Taxonomy" id="690887"/>
    <lineage>
        <taxon>Eukaryota</taxon>
        <taxon>Fungi</taxon>
        <taxon>Dikarya</taxon>
        <taxon>Ascomycota</taxon>
        <taxon>Pezizomycotina</taxon>
        <taxon>Dothideomycetes</taxon>
        <taxon>Pleosporomycetidae</taxon>
        <taxon>Pleosporales</taxon>
        <taxon>Lophiotremataceae</taxon>
        <taxon>Lophiotrema</taxon>
    </lineage>
</organism>
<dbReference type="Pfam" id="PF21365">
    <property type="entry name" value="Glyco_hydro_31_3rd"/>
    <property type="match status" value="1"/>
</dbReference>
<dbReference type="Gene3D" id="3.20.20.80">
    <property type="entry name" value="Glycosidases"/>
    <property type="match status" value="1"/>
</dbReference>
<feature type="domain" description="Glycoside hydrolase family 31 TIM barrel" evidence="5">
    <location>
        <begin position="2"/>
        <end position="57"/>
    </location>
</feature>
<dbReference type="PANTHER" id="PTHR22762">
    <property type="entry name" value="ALPHA-GLUCOSIDASE"/>
    <property type="match status" value="1"/>
</dbReference>
<dbReference type="AlphaFoldDB" id="A0A6A5ZDA1"/>
<evidence type="ECO:0000256" key="3">
    <source>
        <dbReference type="ARBA" id="ARBA00012741"/>
    </source>
</evidence>
<evidence type="ECO:0000313" key="8">
    <source>
        <dbReference type="Proteomes" id="UP000799770"/>
    </source>
</evidence>
<dbReference type="InterPro" id="IPR000322">
    <property type="entry name" value="Glyco_hydro_31_TIM"/>
</dbReference>
<dbReference type="OrthoDB" id="5839090at2759"/>
<evidence type="ECO:0000313" key="7">
    <source>
        <dbReference type="EMBL" id="KAF2117490.1"/>
    </source>
</evidence>
<evidence type="ECO:0000259" key="5">
    <source>
        <dbReference type="Pfam" id="PF01055"/>
    </source>
</evidence>
<keyword evidence="4 7" id="KW-0378">Hydrolase</keyword>
<dbReference type="GO" id="GO:0004558">
    <property type="term" value="F:alpha-1,4-glucosidase activity"/>
    <property type="evidence" value="ECO:0007669"/>
    <property type="project" value="UniProtKB-EC"/>
</dbReference>
<dbReference type="Proteomes" id="UP000799770">
    <property type="component" value="Unassembled WGS sequence"/>
</dbReference>
<feature type="domain" description="Glycosyl hydrolase family 31 C-terminal" evidence="6">
    <location>
        <begin position="65"/>
        <end position="114"/>
    </location>
</feature>
<keyword evidence="4" id="KW-0326">Glycosidase</keyword>
<sequence length="120" mass="13835">MELCTRWMELSAFFPLYRNHNSRNTIVQEAFRWATTAKGTRRAIYVRFQLLPYWYTLFYNAHTQGGTVLRPLSWNFPDEADLKAIDNQFMLGPSILITPVLAPFLSQSQGVFPGVTTGTR</sequence>
<dbReference type="Pfam" id="PF01055">
    <property type="entry name" value="Glyco_hydro_31_2nd"/>
    <property type="match status" value="1"/>
</dbReference>
<comment type="similarity">
    <text evidence="2 4">Belongs to the glycosyl hydrolase 31 family.</text>
</comment>